<gene>
    <name evidence="2" type="ORF">V6M85_13985</name>
</gene>
<keyword evidence="3" id="KW-1185">Reference proteome</keyword>
<accession>A0AAX4L3X7</accession>
<dbReference type="Gene3D" id="1.10.1220.10">
    <property type="entry name" value="Met repressor-like"/>
    <property type="match status" value="1"/>
</dbReference>
<evidence type="ECO:0000313" key="3">
    <source>
        <dbReference type="Proteomes" id="UP001432202"/>
    </source>
</evidence>
<dbReference type="RefSeq" id="WP_338604973.1">
    <property type="nucleotide sequence ID" value="NZ_CP146017.1"/>
</dbReference>
<dbReference type="CDD" id="cd22231">
    <property type="entry name" value="RHH_NikR_HicB-like"/>
    <property type="match status" value="1"/>
</dbReference>
<dbReference type="EMBL" id="CP146017">
    <property type="protein sequence ID" value="WWQ61913.1"/>
    <property type="molecule type" value="Genomic_DNA"/>
</dbReference>
<name>A0AAX4L3X7_9CREN</name>
<dbReference type="InterPro" id="IPR002145">
    <property type="entry name" value="CopG"/>
</dbReference>
<dbReference type="InterPro" id="IPR010985">
    <property type="entry name" value="Ribbon_hlx_hlx"/>
</dbReference>
<reference evidence="2 3" key="1">
    <citation type="submission" date="2024-02" db="EMBL/GenBank/DDBJ databases">
        <title>STSV induces naive adaptation in Sulfolobus.</title>
        <authorList>
            <person name="Xiang X."/>
            <person name="Song M."/>
        </authorList>
    </citation>
    <scope>NUCLEOTIDE SEQUENCE [LARGE SCALE GENOMIC DNA]</scope>
    <source>
        <strain evidence="2 3">RT2</strain>
        <plasmid evidence="2 3">pRT2</plasmid>
    </source>
</reference>
<sequence>MRVVTFKVDEELLRQLDLYALNNRVSRSEVIREALELLLREKRVQKIKVTG</sequence>
<dbReference type="GO" id="GO:0006355">
    <property type="term" value="P:regulation of DNA-templated transcription"/>
    <property type="evidence" value="ECO:0007669"/>
    <property type="project" value="InterPro"/>
</dbReference>
<protein>
    <submittedName>
        <fullName evidence="2">Ribbon-helix-helix protein, CopG family</fullName>
    </submittedName>
</protein>
<evidence type="ECO:0000313" key="2">
    <source>
        <dbReference type="EMBL" id="WWQ61913.1"/>
    </source>
</evidence>
<dbReference type="SUPFAM" id="SSF47598">
    <property type="entry name" value="Ribbon-helix-helix"/>
    <property type="match status" value="1"/>
</dbReference>
<keyword evidence="2" id="KW-0614">Plasmid</keyword>
<dbReference type="GeneID" id="89337900"/>
<dbReference type="Pfam" id="PF01402">
    <property type="entry name" value="RHH_1"/>
    <property type="match status" value="1"/>
</dbReference>
<dbReference type="AlphaFoldDB" id="A0AAX4L3X7"/>
<dbReference type="InterPro" id="IPR013321">
    <property type="entry name" value="Arc_rbn_hlx_hlx"/>
</dbReference>
<dbReference type="Proteomes" id="UP001432202">
    <property type="component" value="Plasmid pRT2"/>
</dbReference>
<feature type="domain" description="Ribbon-helix-helix protein CopG" evidence="1">
    <location>
        <begin position="3"/>
        <end position="41"/>
    </location>
</feature>
<organism evidence="2 3">
    <name type="scientific">Sulfolobus tengchongensis</name>
    <dbReference type="NCBI Taxonomy" id="207809"/>
    <lineage>
        <taxon>Archaea</taxon>
        <taxon>Thermoproteota</taxon>
        <taxon>Thermoprotei</taxon>
        <taxon>Sulfolobales</taxon>
        <taxon>Sulfolobaceae</taxon>
        <taxon>Sulfolobus</taxon>
    </lineage>
</organism>
<proteinExistence type="predicted"/>
<evidence type="ECO:0000259" key="1">
    <source>
        <dbReference type="Pfam" id="PF01402"/>
    </source>
</evidence>
<geneLocation type="plasmid" evidence="2 3">
    <name>pRT2</name>
</geneLocation>